<dbReference type="EMBL" id="JAQQBR010001834">
    <property type="protein sequence ID" value="KAK0161728.1"/>
    <property type="molecule type" value="Genomic_DNA"/>
</dbReference>
<proteinExistence type="predicted"/>
<accession>A0AA39F2H7</accession>
<dbReference type="Gene3D" id="3.30.710.10">
    <property type="entry name" value="Potassium Channel Kv1.1, Chain A"/>
    <property type="match status" value="1"/>
</dbReference>
<protein>
    <recommendedName>
        <fullName evidence="1">BTB domain-containing protein</fullName>
    </recommendedName>
</protein>
<dbReference type="CDD" id="cd18186">
    <property type="entry name" value="BTB_POZ_ZBTB_KLHL-like"/>
    <property type="match status" value="1"/>
</dbReference>
<dbReference type="SMART" id="SM00225">
    <property type="entry name" value="BTB"/>
    <property type="match status" value="1"/>
</dbReference>
<feature type="domain" description="BTB" evidence="1">
    <location>
        <begin position="151"/>
        <end position="218"/>
    </location>
</feature>
<evidence type="ECO:0000313" key="2">
    <source>
        <dbReference type="EMBL" id="KAK0161728.1"/>
    </source>
</evidence>
<dbReference type="PROSITE" id="PS50097">
    <property type="entry name" value="BTB"/>
    <property type="match status" value="1"/>
</dbReference>
<dbReference type="PANTHER" id="PTHR24413">
    <property type="entry name" value="SPECKLE-TYPE POZ PROTEIN"/>
    <property type="match status" value="1"/>
</dbReference>
<gene>
    <name evidence="2" type="ORF">PV327_008146</name>
</gene>
<dbReference type="Proteomes" id="UP001168972">
    <property type="component" value="Unassembled WGS sequence"/>
</dbReference>
<evidence type="ECO:0000259" key="1">
    <source>
        <dbReference type="PROSITE" id="PS50097"/>
    </source>
</evidence>
<sequence length="259" mass="29990">MSQPEIQIKHSWRLLYTNFTHIIPYSASLVDRSLPDVEFNIFCELLNHNSCKVILSKKPCMPANATVRMVIKYHDEKEDIYENPWMDECKFECNFSIPDVRYKVCEHNSSGAISYTFICCITWSNCFKESTSSINHELYSDSKCITAPVFCDTIIVIDKTEIPVHKALLEHNSIIFSNMFKADTTDPTNKRIVVTDIEVDMMEKIVEFLYTKTINPVPGYDVLQSILKIAYKYKIVELKAFCEEKLGVKITMENVCEIF</sequence>
<dbReference type="InterPro" id="IPR011333">
    <property type="entry name" value="SKP1/BTB/POZ_sf"/>
</dbReference>
<dbReference type="Pfam" id="PF00651">
    <property type="entry name" value="BTB"/>
    <property type="match status" value="1"/>
</dbReference>
<comment type="caution">
    <text evidence="2">The sequence shown here is derived from an EMBL/GenBank/DDBJ whole genome shotgun (WGS) entry which is preliminary data.</text>
</comment>
<reference evidence="2" key="2">
    <citation type="submission" date="2023-03" db="EMBL/GenBank/DDBJ databases">
        <authorList>
            <person name="Inwood S.N."/>
            <person name="Skelly J.G."/>
            <person name="Guhlin J."/>
            <person name="Harrop T.W.R."/>
            <person name="Goldson S.G."/>
            <person name="Dearden P.K."/>
        </authorList>
    </citation>
    <scope>NUCLEOTIDE SEQUENCE</scope>
    <source>
        <strain evidence="2">Lincoln</strain>
        <tissue evidence="2">Whole body</tissue>
    </source>
</reference>
<organism evidence="2 3">
    <name type="scientific">Microctonus hyperodae</name>
    <name type="common">Parasitoid wasp</name>
    <dbReference type="NCBI Taxonomy" id="165561"/>
    <lineage>
        <taxon>Eukaryota</taxon>
        <taxon>Metazoa</taxon>
        <taxon>Ecdysozoa</taxon>
        <taxon>Arthropoda</taxon>
        <taxon>Hexapoda</taxon>
        <taxon>Insecta</taxon>
        <taxon>Pterygota</taxon>
        <taxon>Neoptera</taxon>
        <taxon>Endopterygota</taxon>
        <taxon>Hymenoptera</taxon>
        <taxon>Apocrita</taxon>
        <taxon>Ichneumonoidea</taxon>
        <taxon>Braconidae</taxon>
        <taxon>Euphorinae</taxon>
        <taxon>Microctonus</taxon>
    </lineage>
</organism>
<dbReference type="AlphaFoldDB" id="A0AA39F2H7"/>
<keyword evidence="3" id="KW-1185">Reference proteome</keyword>
<dbReference type="SUPFAM" id="SSF54695">
    <property type="entry name" value="POZ domain"/>
    <property type="match status" value="1"/>
</dbReference>
<reference evidence="2" key="1">
    <citation type="journal article" date="2023" name="bioRxiv">
        <title>Scaffold-level genome assemblies of two parasitoid biocontrol wasps reveal the parthenogenesis mechanism and an associated novel virus.</title>
        <authorList>
            <person name="Inwood S."/>
            <person name="Skelly J."/>
            <person name="Guhlin J."/>
            <person name="Harrop T."/>
            <person name="Goldson S."/>
            <person name="Dearden P."/>
        </authorList>
    </citation>
    <scope>NUCLEOTIDE SEQUENCE</scope>
    <source>
        <strain evidence="2">Lincoln</strain>
        <tissue evidence="2">Whole body</tissue>
    </source>
</reference>
<name>A0AA39F2H7_MICHY</name>
<evidence type="ECO:0000313" key="3">
    <source>
        <dbReference type="Proteomes" id="UP001168972"/>
    </source>
</evidence>
<dbReference type="InterPro" id="IPR000210">
    <property type="entry name" value="BTB/POZ_dom"/>
</dbReference>